<dbReference type="InterPro" id="IPR002641">
    <property type="entry name" value="PNPLA_dom"/>
</dbReference>
<dbReference type="Pfam" id="PF01734">
    <property type="entry name" value="Patatin"/>
    <property type="match status" value="1"/>
</dbReference>
<dbReference type="EMBL" id="CAOF01000121">
    <property type="protein sequence ID" value="CCO47611.1"/>
    <property type="molecule type" value="Genomic_DNA"/>
</dbReference>
<sequence>MADQRAKHNHYLHQVVLPEELKHVLQRKVINRDGRATERSPRSLPDFEQTLTPCEQRSAPLNQVLDNLKAPEQEARWQEDSNVLHPGLVGLCFSGGGIRSATFNLGVIQGLKKSGLLNCVDYLSTVSGGGYMGAALASTMSGASSDSQNDDRKEEAVSQLFTHQQGDVEPSEFRHLRNNSNYMAPNGGLDTIRVPAIFLRGIVLNALVVLPYLLMFAMLTAMLVASPLGIYSSYSAWLGQLGVGTLYPITKTLIFALVINYIVSSITTRFSEALPAENQSWRWRNTITYAIAINVAAVFGSAVIETQPLALSAYQSVVTWSISLQQMGLSGVVIAALCSLVLAKIVSNLRKVSNQLVVGIIGLSAVFACWIVVLDVGSDLLSGHTSYQGVMVLCVVLLLLNHFTGSANFTAVNRFYRDRLSKAYIFRKSGPSPQAPVEQTDNIKLSELDSDFTPFSIINCTVNTEQTNDAYRKDRHGDNFVFTKCYSGSNQTGYCKTEDLEATQPSINLGTATAISGAAVAPNMGRNTVKALTFLLAMLNIRYDFWVKHPSKVRQAASQNPLPFWKKLLQTNRVGPSYFLHELVGKVDTNHPYINLSDGGHFENLGLYELVRRECRLIIVSDAETDPSFSFSGLMDAIRMVQTDFGIKISMSGLDKIRAKETAYAVGEIDYQNGRKGQILYIKSTMIQFKDDESAHYRGYFDHYRYIANYQSKNPEFPNQSSGDQFFDEAQFEAYRALGYEVASQVLFTSESSIQVQQDSFSGRRSA</sequence>
<dbReference type="RefSeq" id="WP_022612361.1">
    <property type="nucleotide sequence ID" value="NZ_LK391965.1"/>
</dbReference>
<keyword evidence="1" id="KW-0443">Lipid metabolism</keyword>
<reference evidence="4 5" key="1">
    <citation type="journal article" date="2013" name="ISME J.">
        <title>Comparative genomics of pathogenic lineages of Vibrio nigripulchritudo identifies virulence-associated traits.</title>
        <authorList>
            <person name="Goudenege D."/>
            <person name="Labreuche Y."/>
            <person name="Krin E."/>
            <person name="Ansquer D."/>
            <person name="Mangenot S."/>
            <person name="Calteau A."/>
            <person name="Medigue C."/>
            <person name="Mazel D."/>
            <person name="Polz M.F."/>
            <person name="Le Roux F."/>
        </authorList>
    </citation>
    <scope>NUCLEOTIDE SEQUENCE [LARGE SCALE GENOMIC DNA]</scope>
    <source>
        <strain evidence="4 5">SOn1</strain>
    </source>
</reference>
<dbReference type="PANTHER" id="PTHR10728:SF40">
    <property type="entry name" value="PATATIN FAMILY PROTEIN"/>
    <property type="match status" value="1"/>
</dbReference>
<dbReference type="GO" id="GO:0004623">
    <property type="term" value="F:phospholipase A2 activity"/>
    <property type="evidence" value="ECO:0007669"/>
    <property type="project" value="TreeGrafter"/>
</dbReference>
<organism evidence="4 5">
    <name type="scientific">Vibrio nigripulchritudo SOn1</name>
    <dbReference type="NCBI Taxonomy" id="1238450"/>
    <lineage>
        <taxon>Bacteria</taxon>
        <taxon>Pseudomonadati</taxon>
        <taxon>Pseudomonadota</taxon>
        <taxon>Gammaproteobacteria</taxon>
        <taxon>Vibrionales</taxon>
        <taxon>Vibrionaceae</taxon>
        <taxon>Vibrio</taxon>
    </lineage>
</organism>
<keyword evidence="2" id="KW-1133">Transmembrane helix</keyword>
<proteinExistence type="predicted"/>
<dbReference type="AlphaFoldDB" id="A0AAV2VSH0"/>
<feature type="transmembrane region" description="Helical" evidence="2">
    <location>
        <begin position="355"/>
        <end position="374"/>
    </location>
</feature>
<dbReference type="GO" id="GO:0046475">
    <property type="term" value="P:glycerophospholipid catabolic process"/>
    <property type="evidence" value="ECO:0007669"/>
    <property type="project" value="TreeGrafter"/>
</dbReference>
<feature type="transmembrane region" description="Helical" evidence="2">
    <location>
        <begin position="287"/>
        <end position="304"/>
    </location>
</feature>
<feature type="transmembrane region" description="Helical" evidence="2">
    <location>
        <begin position="245"/>
        <end position="266"/>
    </location>
</feature>
<gene>
    <name evidence="4" type="ORF">VIBNISOn1_300036</name>
</gene>
<comment type="caution">
    <text evidence="4">The sequence shown here is derived from an EMBL/GenBank/DDBJ whole genome shotgun (WGS) entry which is preliminary data.</text>
</comment>
<protein>
    <submittedName>
        <fullName evidence="4">Acyl transferase/acyl hydrolase/lysophospholipase</fullName>
    </submittedName>
</protein>
<name>A0AAV2VSH0_9VIBR</name>
<dbReference type="SUPFAM" id="SSF52151">
    <property type="entry name" value="FabD/lysophospholipase-like"/>
    <property type="match status" value="1"/>
</dbReference>
<dbReference type="Proteomes" id="UP000018211">
    <property type="component" value="Unassembled WGS sequence"/>
</dbReference>
<keyword evidence="2" id="KW-0812">Transmembrane</keyword>
<keyword evidence="4" id="KW-0808">Transferase</keyword>
<dbReference type="InterPro" id="IPR016035">
    <property type="entry name" value="Acyl_Trfase/lysoPLipase"/>
</dbReference>
<feature type="transmembrane region" description="Helical" evidence="2">
    <location>
        <begin position="386"/>
        <end position="412"/>
    </location>
</feature>
<feature type="transmembrane region" description="Helical" evidence="2">
    <location>
        <begin position="202"/>
        <end position="225"/>
    </location>
</feature>
<dbReference type="Gene3D" id="3.40.1090.10">
    <property type="entry name" value="Cytosolic phospholipase A2 catalytic domain"/>
    <property type="match status" value="2"/>
</dbReference>
<dbReference type="PANTHER" id="PTHR10728">
    <property type="entry name" value="CYTOSOLIC PHOSPHOLIPASE A2"/>
    <property type="match status" value="1"/>
</dbReference>
<evidence type="ECO:0000259" key="3">
    <source>
        <dbReference type="Pfam" id="PF01734"/>
    </source>
</evidence>
<feature type="domain" description="PNPLA" evidence="3">
    <location>
        <begin position="91"/>
        <end position="200"/>
    </location>
</feature>
<feature type="transmembrane region" description="Helical" evidence="2">
    <location>
        <begin position="324"/>
        <end position="343"/>
    </location>
</feature>
<evidence type="ECO:0000313" key="5">
    <source>
        <dbReference type="Proteomes" id="UP000018211"/>
    </source>
</evidence>
<keyword evidence="4" id="KW-0378">Hydrolase</keyword>
<accession>A0AAV2VSH0</accession>
<keyword evidence="2" id="KW-0472">Membrane</keyword>
<dbReference type="GO" id="GO:0016740">
    <property type="term" value="F:transferase activity"/>
    <property type="evidence" value="ECO:0007669"/>
    <property type="project" value="UniProtKB-KW"/>
</dbReference>
<evidence type="ECO:0000256" key="1">
    <source>
        <dbReference type="ARBA" id="ARBA00023098"/>
    </source>
</evidence>
<dbReference type="GO" id="GO:0005829">
    <property type="term" value="C:cytosol"/>
    <property type="evidence" value="ECO:0007669"/>
    <property type="project" value="TreeGrafter"/>
</dbReference>
<evidence type="ECO:0000256" key="2">
    <source>
        <dbReference type="SAM" id="Phobius"/>
    </source>
</evidence>
<evidence type="ECO:0000313" key="4">
    <source>
        <dbReference type="EMBL" id="CCO47611.1"/>
    </source>
</evidence>